<protein>
    <submittedName>
        <fullName evidence="8">ARAD1C24948p</fullName>
    </submittedName>
</protein>
<dbReference type="Pfam" id="PF10396">
    <property type="entry name" value="TrmE_N"/>
    <property type="match status" value="1"/>
</dbReference>
<dbReference type="HAMAP" id="MF_00379">
    <property type="entry name" value="GTPase_MnmE"/>
    <property type="match status" value="1"/>
</dbReference>
<dbReference type="GO" id="GO:0002098">
    <property type="term" value="P:tRNA wobble uridine modification"/>
    <property type="evidence" value="ECO:0007669"/>
    <property type="project" value="TreeGrafter"/>
</dbReference>
<proteinExistence type="inferred from homology"/>
<dbReference type="AlphaFoldDB" id="A0A060T7V2"/>
<dbReference type="InterPro" id="IPR006073">
    <property type="entry name" value="GTP-bd"/>
</dbReference>
<dbReference type="Pfam" id="PF01926">
    <property type="entry name" value="MMR_HSR1"/>
    <property type="match status" value="1"/>
</dbReference>
<dbReference type="InterPro" id="IPR031168">
    <property type="entry name" value="G_TrmE"/>
</dbReference>
<evidence type="ECO:0000256" key="1">
    <source>
        <dbReference type="ARBA" id="ARBA00011043"/>
    </source>
</evidence>
<dbReference type="PANTHER" id="PTHR42714">
    <property type="entry name" value="TRNA MODIFICATION GTPASE GTPBP3"/>
    <property type="match status" value="1"/>
</dbReference>
<evidence type="ECO:0000259" key="5">
    <source>
        <dbReference type="Pfam" id="PF01926"/>
    </source>
</evidence>
<dbReference type="Pfam" id="PF12631">
    <property type="entry name" value="MnmE_helical"/>
    <property type="match status" value="1"/>
</dbReference>
<dbReference type="CDD" id="cd14858">
    <property type="entry name" value="TrmE_N"/>
    <property type="match status" value="1"/>
</dbReference>
<gene>
    <name evidence="8" type="ORF">GNLVRS02_ARAD1C24948g</name>
</gene>
<keyword evidence="3" id="KW-0547">Nucleotide-binding</keyword>
<dbReference type="NCBIfam" id="NF003661">
    <property type="entry name" value="PRK05291.1-3"/>
    <property type="match status" value="1"/>
</dbReference>
<dbReference type="PANTHER" id="PTHR42714:SF2">
    <property type="entry name" value="TRNA MODIFICATION GTPASE GTPBP3, MITOCHONDRIAL"/>
    <property type="match status" value="1"/>
</dbReference>
<feature type="domain" description="G" evidence="5">
    <location>
        <begin position="262"/>
        <end position="386"/>
    </location>
</feature>
<dbReference type="GO" id="GO:0005739">
    <property type="term" value="C:mitochondrion"/>
    <property type="evidence" value="ECO:0007669"/>
    <property type="project" value="TreeGrafter"/>
</dbReference>
<dbReference type="SUPFAM" id="SSF52540">
    <property type="entry name" value="P-loop containing nucleoside triphosphate hydrolases"/>
    <property type="match status" value="1"/>
</dbReference>
<dbReference type="Gene3D" id="3.30.1360.120">
    <property type="entry name" value="Probable tRNA modification gtpase trme, domain 1"/>
    <property type="match status" value="1"/>
</dbReference>
<dbReference type="Gene3D" id="3.40.50.300">
    <property type="entry name" value="P-loop containing nucleotide triphosphate hydrolases"/>
    <property type="match status" value="1"/>
</dbReference>
<dbReference type="InterPro" id="IPR027417">
    <property type="entry name" value="P-loop_NTPase"/>
</dbReference>
<comment type="similarity">
    <text evidence="1">Belongs to the TRAFAC class TrmE-Era-EngA-EngB-Septin-like GTPase superfamily. TrmE GTPase family.</text>
</comment>
<accession>A0A060T7V2</accession>
<dbReference type="NCBIfam" id="TIGR00231">
    <property type="entry name" value="small_GTP"/>
    <property type="match status" value="1"/>
</dbReference>
<dbReference type="GO" id="GO:0030488">
    <property type="term" value="P:tRNA methylation"/>
    <property type="evidence" value="ECO:0007669"/>
    <property type="project" value="TreeGrafter"/>
</dbReference>
<dbReference type="GO" id="GO:0005525">
    <property type="term" value="F:GTP binding"/>
    <property type="evidence" value="ECO:0007669"/>
    <property type="project" value="UniProtKB-KW"/>
</dbReference>
<evidence type="ECO:0000256" key="4">
    <source>
        <dbReference type="ARBA" id="ARBA00023134"/>
    </source>
</evidence>
<dbReference type="PhylomeDB" id="A0A060T7V2"/>
<evidence type="ECO:0000256" key="2">
    <source>
        <dbReference type="ARBA" id="ARBA00022694"/>
    </source>
</evidence>
<name>A0A060T7V2_BLAAD</name>
<dbReference type="InterPro" id="IPR025867">
    <property type="entry name" value="MnmE_helical"/>
</dbReference>
<organism evidence="8">
    <name type="scientific">Blastobotrys adeninivorans</name>
    <name type="common">Yeast</name>
    <name type="synonym">Arxula adeninivorans</name>
    <dbReference type="NCBI Taxonomy" id="409370"/>
    <lineage>
        <taxon>Eukaryota</taxon>
        <taxon>Fungi</taxon>
        <taxon>Dikarya</taxon>
        <taxon>Ascomycota</taxon>
        <taxon>Saccharomycotina</taxon>
        <taxon>Dipodascomycetes</taxon>
        <taxon>Dipodascales</taxon>
        <taxon>Trichomonascaceae</taxon>
        <taxon>Blastobotrys</taxon>
    </lineage>
</organism>
<keyword evidence="2" id="KW-0819">tRNA processing</keyword>
<reference evidence="8" key="1">
    <citation type="submission" date="2014-02" db="EMBL/GenBank/DDBJ databases">
        <authorList>
            <person name="Genoscope - CEA"/>
        </authorList>
    </citation>
    <scope>NUCLEOTIDE SEQUENCE</scope>
    <source>
        <strain evidence="8">LS3</strain>
    </source>
</reference>
<dbReference type="EMBL" id="HG937693">
    <property type="protein sequence ID" value="CDP34982.1"/>
    <property type="molecule type" value="Genomic_DNA"/>
</dbReference>
<feature type="domain" description="GTP-binding protein TrmE N-terminal" evidence="6">
    <location>
        <begin position="30"/>
        <end position="159"/>
    </location>
</feature>
<dbReference type="Gene3D" id="1.20.120.430">
    <property type="entry name" value="tRNA modification GTPase MnmE domain 2"/>
    <property type="match status" value="1"/>
</dbReference>
<feature type="domain" description="MnmE helical" evidence="7">
    <location>
        <begin position="162"/>
        <end position="510"/>
    </location>
</feature>
<reference evidence="8" key="2">
    <citation type="submission" date="2014-06" db="EMBL/GenBank/DDBJ databases">
        <title>The complete genome of Blastobotrys (Arxula) adeninivorans LS3 - a yeast of biotechnological interest.</title>
        <authorList>
            <person name="Kunze G."/>
            <person name="Gaillardin C."/>
            <person name="Czernicka M."/>
            <person name="Durrens P."/>
            <person name="Martin T."/>
            <person name="Boer E."/>
            <person name="Gabaldon T."/>
            <person name="Cruz J."/>
            <person name="Talla E."/>
            <person name="Marck C."/>
            <person name="Goffeau A."/>
            <person name="Barbe V."/>
            <person name="Baret P."/>
            <person name="Baronian K."/>
            <person name="Beier S."/>
            <person name="Bleykasten C."/>
            <person name="Bode R."/>
            <person name="Casaregola S."/>
            <person name="Despons L."/>
            <person name="Fairhead C."/>
            <person name="Giersberg M."/>
            <person name="Gierski P."/>
            <person name="Hahnel U."/>
            <person name="Hartmann A."/>
            <person name="Jankowska D."/>
            <person name="Jubin C."/>
            <person name="Jung P."/>
            <person name="Lafontaine I."/>
            <person name="Leh-Louis V."/>
            <person name="Lemaire M."/>
            <person name="Marcet-Houben M."/>
            <person name="Mascher M."/>
            <person name="Morel G."/>
            <person name="Richard G.-F."/>
            <person name="Riechen J."/>
            <person name="Sacerdot C."/>
            <person name="Sarkar A."/>
            <person name="Savel G."/>
            <person name="Schacherer J."/>
            <person name="Sherman D."/>
            <person name="Straub M.-L."/>
            <person name="Stein N."/>
            <person name="Thierry A."/>
            <person name="Trautwein-Schult A."/>
            <person name="Westhof E."/>
            <person name="Worch S."/>
            <person name="Dujon B."/>
            <person name="Souciet J.-L."/>
            <person name="Wincker P."/>
            <person name="Scholz U."/>
            <person name="Neuveglise N."/>
        </authorList>
    </citation>
    <scope>NUCLEOTIDE SEQUENCE</scope>
    <source>
        <strain evidence="8">LS3</strain>
    </source>
</reference>
<dbReference type="InterPro" id="IPR005225">
    <property type="entry name" value="Small_GTP-bd"/>
</dbReference>
<evidence type="ECO:0000256" key="3">
    <source>
        <dbReference type="ARBA" id="ARBA00022741"/>
    </source>
</evidence>
<dbReference type="InterPro" id="IPR027266">
    <property type="entry name" value="TrmE/GcvT-like"/>
</dbReference>
<evidence type="ECO:0000259" key="7">
    <source>
        <dbReference type="Pfam" id="PF12631"/>
    </source>
</evidence>
<evidence type="ECO:0000313" key="8">
    <source>
        <dbReference type="EMBL" id="CDP34982.1"/>
    </source>
</evidence>
<dbReference type="CDD" id="cd04164">
    <property type="entry name" value="trmE"/>
    <property type="match status" value="1"/>
</dbReference>
<dbReference type="InterPro" id="IPR018948">
    <property type="entry name" value="GTP-bd_TrmE_N"/>
</dbReference>
<dbReference type="GO" id="GO:0003924">
    <property type="term" value="F:GTPase activity"/>
    <property type="evidence" value="ECO:0007669"/>
    <property type="project" value="InterPro"/>
</dbReference>
<keyword evidence="4" id="KW-0342">GTP-binding</keyword>
<sequence>MMLWNRSFIPRASINLPSQCVRTQVRQVSTIYALSTHPGKAAVAIVRVSGPLAPSVFSALTGLPTAPQPRRAQLVSLYNHQSLLDRALALYFKAPFSYTGEDVLELHLHGGQAIVKAVMDTIGRLELSDSSANSGPGRDSKVRYAEAGEFTRRAFANGRLDLTEVEGIRDMIDAETEFQRQAAVASAGGQMRELYDKWRDEIVHQSALLTALIDFSDDNADIDGNLFDTVKKNVTQLLQQIRGHRDQISRSELLQAGIKLNLLGPPNAGKSSLLNILARREVAIVSDVAGTTRDVVEVGLDINGYKVVIGDTAGLRVLESIKVNDDHSKIELEGMRRARERFKVGDLVVAVIPTETTGQGDVVVAPGIKEELHSLSSQRIIVALNKIDTVDEVTKSEIIEKYSKALDIPCKDIVPVSCTTGEGVELLVHSLATECQQLTHSSYGPPIGASQRIRDLLDNDVIGGLEAFLSSDDVVMATSELQFAIDGIGKITGRGVGIEEVLGVVFSSFCIGK</sequence>
<dbReference type="InterPro" id="IPR027368">
    <property type="entry name" value="MnmE_dom2"/>
</dbReference>
<evidence type="ECO:0000259" key="6">
    <source>
        <dbReference type="Pfam" id="PF10396"/>
    </source>
</evidence>
<dbReference type="InterPro" id="IPR004520">
    <property type="entry name" value="GTPase_MnmE"/>
</dbReference>